<keyword evidence="2" id="KW-0732">Signal</keyword>
<dbReference type="PROSITE" id="PS51257">
    <property type="entry name" value="PROKAR_LIPOPROTEIN"/>
    <property type="match status" value="1"/>
</dbReference>
<dbReference type="Proteomes" id="UP000294854">
    <property type="component" value="Unassembled WGS sequence"/>
</dbReference>
<feature type="compositionally biased region" description="Low complexity" evidence="1">
    <location>
        <begin position="35"/>
        <end position="54"/>
    </location>
</feature>
<dbReference type="RefSeq" id="WP_010620036.1">
    <property type="nucleotide sequence ID" value="NZ_CP042371.1"/>
</dbReference>
<evidence type="ECO:0008006" key="5">
    <source>
        <dbReference type="Google" id="ProtNLM"/>
    </source>
</evidence>
<accession>A0A4R5NKH0</accession>
<sequence length="247" mass="26692">MNKKFLVTAILLPLLLLAGCQSTSKPSENDSSHNSVKTSESSKASESSKLQASKNETQANFSVPSKDKKSEQYVKSGKLTKINQFSYDSLGTKLTLKSSKTSHLITQNKQIKYELTNHKIYQNKATTSRAVDAAETAFSTVKIGSSYTTLQLKFTVTNYLNKPILIDGVSRIKFNNAGTVSSASGLSDSSAGQQIKANSSKSFFAMALLPNDRLKKLNPVSISFSGGYNSTGSQIAKTPATLQLQLE</sequence>
<comment type="caution">
    <text evidence="3">The sequence shown here is derived from an EMBL/GenBank/DDBJ whole genome shotgun (WGS) entry which is preliminary data.</text>
</comment>
<evidence type="ECO:0000256" key="1">
    <source>
        <dbReference type="SAM" id="MobiDB-lite"/>
    </source>
</evidence>
<keyword evidence="4" id="KW-1185">Reference proteome</keyword>
<feature type="signal peptide" evidence="2">
    <location>
        <begin position="1"/>
        <end position="18"/>
    </location>
</feature>
<protein>
    <recommendedName>
        <fullName evidence="5">DUF4352 domain-containing protein</fullName>
    </recommendedName>
</protein>
<feature type="chain" id="PRO_5038863089" description="DUF4352 domain-containing protein" evidence="2">
    <location>
        <begin position="19"/>
        <end position="247"/>
    </location>
</feature>
<evidence type="ECO:0000313" key="3">
    <source>
        <dbReference type="EMBL" id="TDG75169.1"/>
    </source>
</evidence>
<evidence type="ECO:0000256" key="2">
    <source>
        <dbReference type="SAM" id="SignalP"/>
    </source>
</evidence>
<evidence type="ECO:0000313" key="4">
    <source>
        <dbReference type="Proteomes" id="UP000294854"/>
    </source>
</evidence>
<dbReference type="OrthoDB" id="2328788at2"/>
<name>A0A4R5NKH0_9LACO</name>
<dbReference type="AlphaFoldDB" id="A0A4R5NKH0"/>
<proteinExistence type="predicted"/>
<reference evidence="3 4" key="1">
    <citation type="journal article" date="2019" name="Appl. Microbiol. Biotechnol.">
        <title>Uncovering carbohydrate metabolism through a genotype-phenotype association study of 56 lactic acid bacteria genomes.</title>
        <authorList>
            <person name="Buron-Moles G."/>
            <person name="Chailyan A."/>
            <person name="Dolejs I."/>
            <person name="Forster J."/>
            <person name="Miks M.H."/>
        </authorList>
    </citation>
    <scope>NUCLEOTIDE SEQUENCE [LARGE SCALE GENOMIC DNA]</scope>
    <source>
        <strain evidence="3 4">ATCC 49373</strain>
    </source>
</reference>
<feature type="region of interest" description="Disordered" evidence="1">
    <location>
        <begin position="23"/>
        <end position="68"/>
    </location>
</feature>
<dbReference type="EMBL" id="PUFO01000068">
    <property type="protein sequence ID" value="TDG75169.1"/>
    <property type="molecule type" value="Genomic_DNA"/>
</dbReference>
<organism evidence="3 4">
    <name type="scientific">Secundilactobacillus malefermentans</name>
    <dbReference type="NCBI Taxonomy" id="176292"/>
    <lineage>
        <taxon>Bacteria</taxon>
        <taxon>Bacillati</taxon>
        <taxon>Bacillota</taxon>
        <taxon>Bacilli</taxon>
        <taxon>Lactobacillales</taxon>
        <taxon>Lactobacillaceae</taxon>
        <taxon>Secundilactobacillus</taxon>
    </lineage>
</organism>
<gene>
    <name evidence="3" type="ORF">C5L31_001046</name>
</gene>